<protein>
    <submittedName>
        <fullName evidence="1">N-formylglutamate deformylase</fullName>
    </submittedName>
</protein>
<reference evidence="1 2" key="1">
    <citation type="submission" date="2016-06" db="EMBL/GenBank/DDBJ databases">
        <title>The sequenced genome of the ice-adhering bacterium Marinomonas primoryensis, from Antarctica.</title>
        <authorList>
            <person name="Graham L."/>
            <person name="Vance T.D.R."/>
            <person name="Davies P.L."/>
        </authorList>
    </citation>
    <scope>NUCLEOTIDE SEQUENCE [LARGE SCALE GENOMIC DNA]</scope>
    <source>
        <strain evidence="1 2">AceL</strain>
    </source>
</reference>
<evidence type="ECO:0000313" key="2">
    <source>
        <dbReference type="Proteomes" id="UP000249898"/>
    </source>
</evidence>
<dbReference type="Gene3D" id="3.40.630.40">
    <property type="entry name" value="Zn-dependent exopeptidases"/>
    <property type="match status" value="1"/>
</dbReference>
<dbReference type="RefSeq" id="WP_112136459.1">
    <property type="nucleotide sequence ID" value="NZ_CP016181.1"/>
</dbReference>
<dbReference type="Proteomes" id="UP000249898">
    <property type="component" value="Chromosome"/>
</dbReference>
<name>A0A2Z4PR15_9GAMM</name>
<sequence length="271" mass="30486">MATQVSLTVPAFEFRQGDSPLLVSMPHSGLNLTAEVQAGLSDQAKKLPDTDWYIPELYDFLESLGVGFIKANYSRYVIDLNRPYDDKPLYATKTTGLFPDILFEDSPVFVEEKAPSDEHKAFCKEQIWTPYHSTIEQELARLKAKFGYAILFDAHSIAAQVPMLFDGTLPDFNWGTNAGESCDVAIANAVTQIMRPNYTQVQNGRFKGGYITRHFGQPSDGIHAIQLELSQATYINDELAKQSEYQLDDSKRAFIQQQLKDVIEACQHVSF</sequence>
<evidence type="ECO:0000313" key="1">
    <source>
        <dbReference type="EMBL" id="AWX99588.1"/>
    </source>
</evidence>
<dbReference type="NCBIfam" id="TIGR02017">
    <property type="entry name" value="hutG_amidohyd"/>
    <property type="match status" value="1"/>
</dbReference>
<dbReference type="OrthoDB" id="8716700at2"/>
<gene>
    <name evidence="1" type="ORF">A8139_05945</name>
</gene>
<dbReference type="Pfam" id="PF05013">
    <property type="entry name" value="FGase"/>
    <property type="match status" value="1"/>
</dbReference>
<dbReference type="EMBL" id="CP016181">
    <property type="protein sequence ID" value="AWX99588.1"/>
    <property type="molecule type" value="Genomic_DNA"/>
</dbReference>
<dbReference type="AlphaFoldDB" id="A0A2Z4PR15"/>
<dbReference type="InterPro" id="IPR010247">
    <property type="entry name" value="HutG_amidohyd"/>
</dbReference>
<accession>A0A2Z4PR15</accession>
<proteinExistence type="predicted"/>
<dbReference type="SUPFAM" id="SSF53187">
    <property type="entry name" value="Zn-dependent exopeptidases"/>
    <property type="match status" value="1"/>
</dbReference>
<organism evidence="1 2">
    <name type="scientific">Marinomonas primoryensis</name>
    <dbReference type="NCBI Taxonomy" id="178399"/>
    <lineage>
        <taxon>Bacteria</taxon>
        <taxon>Pseudomonadati</taxon>
        <taxon>Pseudomonadota</taxon>
        <taxon>Gammaproteobacteria</taxon>
        <taxon>Oceanospirillales</taxon>
        <taxon>Oceanospirillaceae</taxon>
        <taxon>Marinomonas</taxon>
    </lineage>
</organism>
<dbReference type="InterPro" id="IPR007709">
    <property type="entry name" value="N-FG_amidohydro"/>
</dbReference>